<keyword evidence="1" id="KW-0472">Membrane</keyword>
<sequence length="191" mass="21904">MFPTTTEETYSVKGKVSIPLPCLCPTELNICDYYIASLTRYSSQKMRRGRANWICFLPECMIIACHGISIKSFVWIFFLFALISFVVTYVHVMIVLEMSGNDLQFGVNYDYLDVPSINLDRSKDWSLKNGKFRLGDDAREGKNMIATKIIESPLTEIHGWWMPNVKWTAEINCKTGLSHICRKVTYMTCVG</sequence>
<feature type="transmembrane region" description="Helical" evidence="1">
    <location>
        <begin position="75"/>
        <end position="96"/>
    </location>
</feature>
<dbReference type="AlphaFoldDB" id="A0A2G8KMW1"/>
<proteinExistence type="predicted"/>
<feature type="transmembrane region" description="Helical" evidence="1">
    <location>
        <begin position="51"/>
        <end position="69"/>
    </location>
</feature>
<evidence type="ECO:0000256" key="1">
    <source>
        <dbReference type="SAM" id="Phobius"/>
    </source>
</evidence>
<keyword evidence="1" id="KW-0812">Transmembrane</keyword>
<dbReference type="EMBL" id="MRZV01000472">
    <property type="protein sequence ID" value="PIK49307.1"/>
    <property type="molecule type" value="Genomic_DNA"/>
</dbReference>
<comment type="caution">
    <text evidence="2">The sequence shown here is derived from an EMBL/GenBank/DDBJ whole genome shotgun (WGS) entry which is preliminary data.</text>
</comment>
<protein>
    <submittedName>
        <fullName evidence="2">Uncharacterized protein</fullName>
    </submittedName>
</protein>
<keyword evidence="3" id="KW-1185">Reference proteome</keyword>
<accession>A0A2G8KMW1</accession>
<name>A0A2G8KMW1_STIJA</name>
<organism evidence="2 3">
    <name type="scientific">Stichopus japonicus</name>
    <name type="common">Sea cucumber</name>
    <dbReference type="NCBI Taxonomy" id="307972"/>
    <lineage>
        <taxon>Eukaryota</taxon>
        <taxon>Metazoa</taxon>
        <taxon>Echinodermata</taxon>
        <taxon>Eleutherozoa</taxon>
        <taxon>Echinozoa</taxon>
        <taxon>Holothuroidea</taxon>
        <taxon>Aspidochirotacea</taxon>
        <taxon>Aspidochirotida</taxon>
        <taxon>Stichopodidae</taxon>
        <taxon>Apostichopus</taxon>
    </lineage>
</organism>
<keyword evidence="1" id="KW-1133">Transmembrane helix</keyword>
<dbReference type="Proteomes" id="UP000230750">
    <property type="component" value="Unassembled WGS sequence"/>
</dbReference>
<gene>
    <name evidence="2" type="ORF">BSL78_13822</name>
</gene>
<reference evidence="2 3" key="1">
    <citation type="journal article" date="2017" name="PLoS Biol.">
        <title>The sea cucumber genome provides insights into morphological evolution and visceral regeneration.</title>
        <authorList>
            <person name="Zhang X."/>
            <person name="Sun L."/>
            <person name="Yuan J."/>
            <person name="Sun Y."/>
            <person name="Gao Y."/>
            <person name="Zhang L."/>
            <person name="Li S."/>
            <person name="Dai H."/>
            <person name="Hamel J.F."/>
            <person name="Liu C."/>
            <person name="Yu Y."/>
            <person name="Liu S."/>
            <person name="Lin W."/>
            <person name="Guo K."/>
            <person name="Jin S."/>
            <person name="Xu P."/>
            <person name="Storey K.B."/>
            <person name="Huan P."/>
            <person name="Zhang T."/>
            <person name="Zhou Y."/>
            <person name="Zhang J."/>
            <person name="Lin C."/>
            <person name="Li X."/>
            <person name="Xing L."/>
            <person name="Huo D."/>
            <person name="Sun M."/>
            <person name="Wang L."/>
            <person name="Mercier A."/>
            <person name="Li F."/>
            <person name="Yang H."/>
            <person name="Xiang J."/>
        </authorList>
    </citation>
    <scope>NUCLEOTIDE SEQUENCE [LARGE SCALE GENOMIC DNA]</scope>
    <source>
        <strain evidence="2">Shaxun</strain>
        <tissue evidence="2">Muscle</tissue>
    </source>
</reference>
<evidence type="ECO:0000313" key="2">
    <source>
        <dbReference type="EMBL" id="PIK49307.1"/>
    </source>
</evidence>
<evidence type="ECO:0000313" key="3">
    <source>
        <dbReference type="Proteomes" id="UP000230750"/>
    </source>
</evidence>